<feature type="compositionally biased region" description="Polar residues" evidence="1">
    <location>
        <begin position="58"/>
        <end position="76"/>
    </location>
</feature>
<sequence>MTSKSMTAAPFSAEPHRPCIKGPSTRAGPSGRPNSTSSGRSSSSSSQVQKEKIPKLNWSWTNPKNGTTFRCSTGSERGSDGNSSSRQTNKNKNQKRKQNRWLPKGYLPKRSSPRSTSPSPSTRWNSSSRWTVWV</sequence>
<organism evidence="2 3">
    <name type="scientific">Sordaria macrospora</name>
    <dbReference type="NCBI Taxonomy" id="5147"/>
    <lineage>
        <taxon>Eukaryota</taxon>
        <taxon>Fungi</taxon>
        <taxon>Dikarya</taxon>
        <taxon>Ascomycota</taxon>
        <taxon>Pezizomycotina</taxon>
        <taxon>Sordariomycetes</taxon>
        <taxon>Sordariomycetidae</taxon>
        <taxon>Sordariales</taxon>
        <taxon>Sordariaceae</taxon>
        <taxon>Sordaria</taxon>
    </lineage>
</organism>
<feature type="compositionally biased region" description="Low complexity" evidence="1">
    <location>
        <begin position="28"/>
        <end position="46"/>
    </location>
</feature>
<feature type="compositionally biased region" description="Low complexity" evidence="1">
    <location>
        <begin position="113"/>
        <end position="134"/>
    </location>
</feature>
<protein>
    <submittedName>
        <fullName evidence="2">Uncharacterized protein</fullName>
    </submittedName>
</protein>
<dbReference type="Proteomes" id="UP000433876">
    <property type="component" value="Unassembled WGS sequence"/>
</dbReference>
<proteinExistence type="predicted"/>
<evidence type="ECO:0000313" key="2">
    <source>
        <dbReference type="EMBL" id="KAA8624121.1"/>
    </source>
</evidence>
<evidence type="ECO:0000256" key="1">
    <source>
        <dbReference type="SAM" id="MobiDB-lite"/>
    </source>
</evidence>
<dbReference type="AlphaFoldDB" id="A0A8S8ZAE0"/>
<gene>
    <name evidence="2" type="ORF">SMACR_08876</name>
</gene>
<comment type="caution">
    <text evidence="2">The sequence shown here is derived from an EMBL/GenBank/DDBJ whole genome shotgun (WGS) entry which is preliminary data.</text>
</comment>
<name>A0A8S8ZAE0_SORMA</name>
<reference evidence="2 3" key="1">
    <citation type="submission" date="2017-07" db="EMBL/GenBank/DDBJ databases">
        <title>Genome sequence of the Sordaria macrospora wild type strain R19027.</title>
        <authorList>
            <person name="Nowrousian M."/>
            <person name="Teichert I."/>
            <person name="Kueck U."/>
        </authorList>
    </citation>
    <scope>NUCLEOTIDE SEQUENCE [LARGE SCALE GENOMIC DNA]</scope>
    <source>
        <strain evidence="2 3">R19027</strain>
        <tissue evidence="2">Mycelium</tissue>
    </source>
</reference>
<accession>A0A8S8ZAE0</accession>
<evidence type="ECO:0000313" key="3">
    <source>
        <dbReference type="Proteomes" id="UP000433876"/>
    </source>
</evidence>
<feature type="compositionally biased region" description="Low complexity" evidence="1">
    <location>
        <begin position="82"/>
        <end position="91"/>
    </location>
</feature>
<dbReference type="EMBL" id="NMPR01000258">
    <property type="protein sequence ID" value="KAA8624121.1"/>
    <property type="molecule type" value="Genomic_DNA"/>
</dbReference>
<feature type="region of interest" description="Disordered" evidence="1">
    <location>
        <begin position="1"/>
        <end position="134"/>
    </location>
</feature>